<evidence type="ECO:0000256" key="1">
    <source>
        <dbReference type="SAM" id="MobiDB-lite"/>
    </source>
</evidence>
<evidence type="ECO:0000256" key="2">
    <source>
        <dbReference type="SAM" id="Phobius"/>
    </source>
</evidence>
<feature type="transmembrane region" description="Helical" evidence="2">
    <location>
        <begin position="393"/>
        <end position="415"/>
    </location>
</feature>
<dbReference type="RefSeq" id="XP_056581325.1">
    <property type="nucleotide sequence ID" value="XM_056725075.1"/>
</dbReference>
<evidence type="ECO:0000256" key="3">
    <source>
        <dbReference type="SAM" id="SignalP"/>
    </source>
</evidence>
<dbReference type="OrthoDB" id="5583277at2759"/>
<name>A0A9W9VC77_9EURO</name>
<proteinExistence type="predicted"/>
<dbReference type="GeneID" id="81464258"/>
<comment type="caution">
    <text evidence="5">The sequence shown here is derived from an EMBL/GenBank/DDBJ whole genome shotgun (WGS) entry which is preliminary data.</text>
</comment>
<feature type="chain" id="PRO_5040920201" description="Vacuolar sorting protein Vps3844 C-terminal domain-containing protein" evidence="3">
    <location>
        <begin position="19"/>
        <end position="437"/>
    </location>
</feature>
<dbReference type="InterPro" id="IPR024382">
    <property type="entry name" value="Vps3844_C"/>
</dbReference>
<sequence>MRWVSAFLALGLTGALQATALDATIFTFPPKAVTSSSVNALQQTISEDEARLVLELRMKSSVASVLGTVNADTVNHLNQFAQDDLTLFGGATGDFVPKKSILILEGVAQEAALVMQKAQPNHLHIPQVSSPFIEFDLLKSFIESSPTSKEDRGQFCTYFNDASRAASSTSQVTKLTFNDPHVPSLIFQLHQTLKECLSNDPMFADGSDLLARDFLALVDSVESWISKDHKDSALKLSFKKASRDSLLGTKLLETLLLHLAEISSTSNREITTIILPPGVKSEGSSPRGAKQSLAPVAAQQNAFKRSTPHSALPLHSTLAPVCHASNSSCVESTNDCSGHGSCYRKYGSGVEGSTGNCYACQCKETIVQNSDGSTKKIRWGGAACQKRDISSPFFLVAGVSLLAILLAGSAIGMLFSMGSQELPSVISAGVGGPKSQM</sequence>
<reference evidence="5" key="1">
    <citation type="submission" date="2022-12" db="EMBL/GenBank/DDBJ databases">
        <authorList>
            <person name="Petersen C."/>
        </authorList>
    </citation>
    <scope>NUCLEOTIDE SEQUENCE</scope>
    <source>
        <strain evidence="5">IBT 3081</strain>
    </source>
</reference>
<dbReference type="EMBL" id="JAPZBT010000002">
    <property type="protein sequence ID" value="KAJ5375339.1"/>
    <property type="molecule type" value="Genomic_DNA"/>
</dbReference>
<dbReference type="PANTHER" id="PTHR36853:SF1">
    <property type="entry name" value="DUF3844 DOMAIN-CONTAINING PROTEIN"/>
    <property type="match status" value="1"/>
</dbReference>
<dbReference type="GO" id="GO:0005783">
    <property type="term" value="C:endoplasmic reticulum"/>
    <property type="evidence" value="ECO:0007669"/>
    <property type="project" value="TreeGrafter"/>
</dbReference>
<evidence type="ECO:0000313" key="5">
    <source>
        <dbReference type="EMBL" id="KAJ5375339.1"/>
    </source>
</evidence>
<feature type="signal peptide" evidence="3">
    <location>
        <begin position="1"/>
        <end position="18"/>
    </location>
</feature>
<keyword evidence="2" id="KW-0472">Membrane</keyword>
<dbReference type="InterPro" id="IPR053065">
    <property type="entry name" value="Archenteron_Induction-Rel"/>
</dbReference>
<organism evidence="5 6">
    <name type="scientific">Penicillium concentricum</name>
    <dbReference type="NCBI Taxonomy" id="293559"/>
    <lineage>
        <taxon>Eukaryota</taxon>
        <taxon>Fungi</taxon>
        <taxon>Dikarya</taxon>
        <taxon>Ascomycota</taxon>
        <taxon>Pezizomycotina</taxon>
        <taxon>Eurotiomycetes</taxon>
        <taxon>Eurotiomycetidae</taxon>
        <taxon>Eurotiales</taxon>
        <taxon>Aspergillaceae</taxon>
        <taxon>Penicillium</taxon>
    </lineage>
</organism>
<dbReference type="PANTHER" id="PTHR36853">
    <property type="entry name" value="EXPRESSED PROTEIN"/>
    <property type="match status" value="1"/>
</dbReference>
<evidence type="ECO:0000313" key="6">
    <source>
        <dbReference type="Proteomes" id="UP001147752"/>
    </source>
</evidence>
<dbReference type="Proteomes" id="UP001147752">
    <property type="component" value="Unassembled WGS sequence"/>
</dbReference>
<gene>
    <name evidence="5" type="ORF">N7517_007345</name>
</gene>
<keyword evidence="2" id="KW-0812">Transmembrane</keyword>
<keyword evidence="6" id="KW-1185">Reference proteome</keyword>
<dbReference type="Pfam" id="PF12955">
    <property type="entry name" value="Vps3844_C"/>
    <property type="match status" value="1"/>
</dbReference>
<feature type="region of interest" description="Disordered" evidence="1">
    <location>
        <begin position="279"/>
        <end position="300"/>
    </location>
</feature>
<dbReference type="AlphaFoldDB" id="A0A9W9VC77"/>
<evidence type="ECO:0000259" key="4">
    <source>
        <dbReference type="Pfam" id="PF12955"/>
    </source>
</evidence>
<keyword evidence="3" id="KW-0732">Signal</keyword>
<protein>
    <recommendedName>
        <fullName evidence="4">Vacuolar sorting protein Vps3844 C-terminal domain-containing protein</fullName>
    </recommendedName>
</protein>
<accession>A0A9W9VC77</accession>
<keyword evidence="2" id="KW-1133">Transmembrane helix</keyword>
<feature type="domain" description="Vacuolar sorting protein Vps3844 C-terminal" evidence="4">
    <location>
        <begin position="322"/>
        <end position="428"/>
    </location>
</feature>
<reference evidence="5" key="2">
    <citation type="journal article" date="2023" name="IMA Fungus">
        <title>Comparative genomic study of the Penicillium genus elucidates a diverse pangenome and 15 lateral gene transfer events.</title>
        <authorList>
            <person name="Petersen C."/>
            <person name="Sorensen T."/>
            <person name="Nielsen M.R."/>
            <person name="Sondergaard T.E."/>
            <person name="Sorensen J.L."/>
            <person name="Fitzpatrick D.A."/>
            <person name="Frisvad J.C."/>
            <person name="Nielsen K.L."/>
        </authorList>
    </citation>
    <scope>NUCLEOTIDE SEQUENCE</scope>
    <source>
        <strain evidence="5">IBT 3081</strain>
    </source>
</reference>